<protein>
    <submittedName>
        <fullName evidence="2">Uncharacterized protein</fullName>
    </submittedName>
</protein>
<dbReference type="VEuPathDB" id="FungiDB:MUCCIDRAFT_90296"/>
<dbReference type="AlphaFoldDB" id="A0A168PG77"/>
<keyword evidence="1" id="KW-0175">Coiled coil</keyword>
<sequence>MTSSTIKNSNKPLKWATQRINANKSTYRVNKRTALSSTTRTGNSTTTAATAASAVLTAEAEKNPHQEIERLQKEIAFTYDNVATITVHFESLHHAYICSKPELEKSKSATRLGEMEKELLTAYDDLGLQVTHLERKIAKLEKRLAQLKEIAESTKRPTATVPAALAPVKQEPDQAQPQHQQHQAQYASPLIYDELNLISSPCSSTDSSISECPLETSGFYCDDWALSQIIEDQAILFDNTFQFMPANNNCVDYFGCEDLLAYPSFIMQ</sequence>
<name>A0A168PG77_MUCCL</name>
<gene>
    <name evidence="2" type="ORF">MUCCIDRAFT_90296</name>
</gene>
<proteinExistence type="predicted"/>
<dbReference type="Proteomes" id="UP000077051">
    <property type="component" value="Unassembled WGS sequence"/>
</dbReference>
<dbReference type="EMBL" id="AMYB01000001">
    <property type="protein sequence ID" value="OAD07691.1"/>
    <property type="molecule type" value="Genomic_DNA"/>
</dbReference>
<organism evidence="2 3">
    <name type="scientific">Mucor lusitanicus CBS 277.49</name>
    <dbReference type="NCBI Taxonomy" id="747725"/>
    <lineage>
        <taxon>Eukaryota</taxon>
        <taxon>Fungi</taxon>
        <taxon>Fungi incertae sedis</taxon>
        <taxon>Mucoromycota</taxon>
        <taxon>Mucoromycotina</taxon>
        <taxon>Mucoromycetes</taxon>
        <taxon>Mucorales</taxon>
        <taxon>Mucorineae</taxon>
        <taxon>Mucoraceae</taxon>
        <taxon>Mucor</taxon>
    </lineage>
</organism>
<keyword evidence="3" id="KW-1185">Reference proteome</keyword>
<evidence type="ECO:0000313" key="3">
    <source>
        <dbReference type="Proteomes" id="UP000077051"/>
    </source>
</evidence>
<evidence type="ECO:0000256" key="1">
    <source>
        <dbReference type="SAM" id="Coils"/>
    </source>
</evidence>
<accession>A0A168PG77</accession>
<feature type="coiled-coil region" evidence="1">
    <location>
        <begin position="123"/>
        <end position="150"/>
    </location>
</feature>
<comment type="caution">
    <text evidence="2">The sequence shown here is derived from an EMBL/GenBank/DDBJ whole genome shotgun (WGS) entry which is preliminary data.</text>
</comment>
<reference evidence="2 3" key="1">
    <citation type="submission" date="2015-06" db="EMBL/GenBank/DDBJ databases">
        <title>Expansion of signal transduction pathways in fungi by whole-genome duplication.</title>
        <authorList>
            <consortium name="DOE Joint Genome Institute"/>
            <person name="Corrochano L.M."/>
            <person name="Kuo A."/>
            <person name="Marcet-Houben M."/>
            <person name="Polaino S."/>
            <person name="Salamov A."/>
            <person name="Villalobos J.M."/>
            <person name="Alvarez M.I."/>
            <person name="Avalos J."/>
            <person name="Benito E.P."/>
            <person name="Benoit I."/>
            <person name="Burger G."/>
            <person name="Camino L.P."/>
            <person name="Canovas D."/>
            <person name="Cerda-Olmedo E."/>
            <person name="Cheng J.-F."/>
            <person name="Dominguez A."/>
            <person name="Elias M."/>
            <person name="Eslava A.P."/>
            <person name="Glaser F."/>
            <person name="Grimwood J."/>
            <person name="Gutierrez G."/>
            <person name="Heitman J."/>
            <person name="Henrissat B."/>
            <person name="Iturriaga E.A."/>
            <person name="Lang B.F."/>
            <person name="Lavin J.L."/>
            <person name="Lee S."/>
            <person name="Li W."/>
            <person name="Lindquist E."/>
            <person name="Lopez-Garcia S."/>
            <person name="Luque E.M."/>
            <person name="Marcos A.T."/>
            <person name="Martin J."/>
            <person name="Mccluskey K."/>
            <person name="Medina H.R."/>
            <person name="Miralles-Duran A."/>
            <person name="Miyazaki A."/>
            <person name="Munoz-Torres E."/>
            <person name="Oguiza J.A."/>
            <person name="Ohm R."/>
            <person name="Olmedo M."/>
            <person name="Orejas M."/>
            <person name="Ortiz-Castellanos L."/>
            <person name="Pisabarro A.G."/>
            <person name="Rodriguez-Romero J."/>
            <person name="Ruiz-Herrera J."/>
            <person name="Ruiz-Vazquez R."/>
            <person name="Sanz C."/>
            <person name="Schackwitz W."/>
            <person name="Schmutz J."/>
            <person name="Shahriari M."/>
            <person name="Shelest E."/>
            <person name="Silva-Franco F."/>
            <person name="Soanes D."/>
            <person name="Syed K."/>
            <person name="Tagua V.G."/>
            <person name="Talbot N.J."/>
            <person name="Thon M."/>
            <person name="De Vries R.P."/>
            <person name="Wiebenga A."/>
            <person name="Yadav J.S."/>
            <person name="Braun E.L."/>
            <person name="Baker S."/>
            <person name="Garre V."/>
            <person name="Horwitz B."/>
            <person name="Torres-Martinez S."/>
            <person name="Idnurm A."/>
            <person name="Herrera-Estrella A."/>
            <person name="Gabaldon T."/>
            <person name="Grigoriev I.V."/>
        </authorList>
    </citation>
    <scope>NUCLEOTIDE SEQUENCE [LARGE SCALE GENOMIC DNA]</scope>
    <source>
        <strain evidence="2 3">CBS 277.49</strain>
    </source>
</reference>
<dbReference type="OrthoDB" id="2286748at2759"/>
<evidence type="ECO:0000313" key="2">
    <source>
        <dbReference type="EMBL" id="OAD07691.1"/>
    </source>
</evidence>